<comment type="function">
    <text evidence="6">Component of the cytosolic iron-sulfur (Fe/S) protein assembly machinery. Required for maturation of extramitochondrial Fe/S proteins.</text>
</comment>
<accession>A0AAD5QZX3</accession>
<comment type="similarity">
    <text evidence="1">Belongs to the NARF family.</text>
</comment>
<dbReference type="Proteomes" id="UP001196413">
    <property type="component" value="Unassembled WGS sequence"/>
</dbReference>
<proteinExistence type="inferred from homology"/>
<evidence type="ECO:0000256" key="6">
    <source>
        <dbReference type="ARBA" id="ARBA00025700"/>
    </source>
</evidence>
<comment type="caution">
    <text evidence="7">The sequence shown here is derived from an EMBL/GenBank/DDBJ whole genome shotgun (WGS) entry which is preliminary data.</text>
</comment>
<dbReference type="AlphaFoldDB" id="A0AAD5QZX3"/>
<dbReference type="PANTHER" id="PTHR11615">
    <property type="entry name" value="NITRATE, FORMATE, IRON DEHYDROGENASE"/>
    <property type="match status" value="1"/>
</dbReference>
<dbReference type="FunFam" id="3.30.70.20:FF:000042">
    <property type="entry name" value="Cytosolic Fe-S cluster assembly factor NAR1"/>
    <property type="match status" value="1"/>
</dbReference>
<keyword evidence="5" id="KW-0411">Iron-sulfur</keyword>
<keyword evidence="3" id="KW-0479">Metal-binding</keyword>
<sequence>MDERFSGTVRITNISDFIAPSAKCIIPLQMQTGEPLVTIRKRQAAMTETKKSAIKISLNDCLACSGCITSAETILVEEQSLTTDGIAGKQLCVVTVSPQSVCSIAVKRGLSVSQAAQLIASYFFSIGIHFVVDSSLGSSSMPRGSISRTSVQISSTYLGLFMPWICVLRREEP</sequence>
<evidence type="ECO:0000256" key="4">
    <source>
        <dbReference type="ARBA" id="ARBA00023004"/>
    </source>
</evidence>
<evidence type="ECO:0000313" key="8">
    <source>
        <dbReference type="Proteomes" id="UP001196413"/>
    </source>
</evidence>
<evidence type="ECO:0000313" key="7">
    <source>
        <dbReference type="EMBL" id="KAJ1366888.1"/>
    </source>
</evidence>
<dbReference type="EMBL" id="JAHQIW010005695">
    <property type="protein sequence ID" value="KAJ1366888.1"/>
    <property type="molecule type" value="Genomic_DNA"/>
</dbReference>
<dbReference type="SUPFAM" id="SSF53920">
    <property type="entry name" value="Fe-only hydrogenase"/>
    <property type="match status" value="1"/>
</dbReference>
<evidence type="ECO:0000256" key="1">
    <source>
        <dbReference type="ARBA" id="ARBA00006596"/>
    </source>
</evidence>
<evidence type="ECO:0008006" key="9">
    <source>
        <dbReference type="Google" id="ProtNLM"/>
    </source>
</evidence>
<keyword evidence="4" id="KW-0408">Iron</keyword>
<evidence type="ECO:0000256" key="2">
    <source>
        <dbReference type="ARBA" id="ARBA00022485"/>
    </source>
</evidence>
<dbReference type="GO" id="GO:0046872">
    <property type="term" value="F:metal ion binding"/>
    <property type="evidence" value="ECO:0007669"/>
    <property type="project" value="UniProtKB-KW"/>
</dbReference>
<evidence type="ECO:0000256" key="3">
    <source>
        <dbReference type="ARBA" id="ARBA00022723"/>
    </source>
</evidence>
<dbReference type="GO" id="GO:0051539">
    <property type="term" value="F:4 iron, 4 sulfur cluster binding"/>
    <property type="evidence" value="ECO:0007669"/>
    <property type="project" value="UniProtKB-KW"/>
</dbReference>
<organism evidence="7 8">
    <name type="scientific">Parelaphostrongylus tenuis</name>
    <name type="common">Meningeal worm</name>
    <dbReference type="NCBI Taxonomy" id="148309"/>
    <lineage>
        <taxon>Eukaryota</taxon>
        <taxon>Metazoa</taxon>
        <taxon>Ecdysozoa</taxon>
        <taxon>Nematoda</taxon>
        <taxon>Chromadorea</taxon>
        <taxon>Rhabditida</taxon>
        <taxon>Rhabditina</taxon>
        <taxon>Rhabditomorpha</taxon>
        <taxon>Strongyloidea</taxon>
        <taxon>Metastrongylidae</taxon>
        <taxon>Parelaphostrongylus</taxon>
    </lineage>
</organism>
<gene>
    <name evidence="7" type="ORF">KIN20_027671</name>
</gene>
<dbReference type="InterPro" id="IPR009016">
    <property type="entry name" value="Fe_hydrogenase"/>
</dbReference>
<protein>
    <recommendedName>
        <fullName evidence="9">Iron hydrogenase large subunit C-terminal domain-containing protein</fullName>
    </recommendedName>
</protein>
<keyword evidence="8" id="KW-1185">Reference proteome</keyword>
<dbReference type="InterPro" id="IPR050340">
    <property type="entry name" value="Cytosolic_Fe-S_CAF"/>
</dbReference>
<reference evidence="7" key="1">
    <citation type="submission" date="2021-06" db="EMBL/GenBank/DDBJ databases">
        <title>Parelaphostrongylus tenuis whole genome reference sequence.</title>
        <authorList>
            <person name="Garwood T.J."/>
            <person name="Larsen P.A."/>
            <person name="Fountain-Jones N.M."/>
            <person name="Garbe J.R."/>
            <person name="Macchietto M.G."/>
            <person name="Kania S.A."/>
            <person name="Gerhold R.W."/>
            <person name="Richards J.E."/>
            <person name="Wolf T.M."/>
        </authorList>
    </citation>
    <scope>NUCLEOTIDE SEQUENCE</scope>
    <source>
        <strain evidence="7">MNPRO001-30</strain>
        <tissue evidence="7">Meninges</tissue>
    </source>
</reference>
<keyword evidence="2" id="KW-0004">4Fe-4S</keyword>
<name>A0AAD5QZX3_PARTN</name>
<evidence type="ECO:0000256" key="5">
    <source>
        <dbReference type="ARBA" id="ARBA00023014"/>
    </source>
</evidence>